<dbReference type="InParanoid" id="A0A369K3Z8"/>
<feature type="region of interest" description="Disordered" evidence="1">
    <location>
        <begin position="65"/>
        <end position="89"/>
    </location>
</feature>
<dbReference type="Proteomes" id="UP000076154">
    <property type="component" value="Unassembled WGS sequence"/>
</dbReference>
<evidence type="ECO:0000313" key="3">
    <source>
        <dbReference type="Proteomes" id="UP000076154"/>
    </source>
</evidence>
<dbReference type="EMBL" id="LUEZ02000010">
    <property type="protein sequence ID" value="RDB29351.1"/>
    <property type="molecule type" value="Genomic_DNA"/>
</dbReference>
<feature type="compositionally biased region" description="Pro residues" evidence="1">
    <location>
        <begin position="71"/>
        <end position="89"/>
    </location>
</feature>
<proteinExistence type="predicted"/>
<reference evidence="2" key="1">
    <citation type="submission" date="2018-04" db="EMBL/GenBank/DDBJ databases">
        <title>Whole genome sequencing of Hypsizygus marmoreus.</title>
        <authorList>
            <person name="Choi I.-G."/>
            <person name="Min B."/>
            <person name="Kim J.-G."/>
            <person name="Kim S."/>
            <person name="Oh Y.-L."/>
            <person name="Kong W.-S."/>
            <person name="Park H."/>
            <person name="Jeong J."/>
            <person name="Song E.-S."/>
        </authorList>
    </citation>
    <scope>NUCLEOTIDE SEQUENCE [LARGE SCALE GENOMIC DNA]</scope>
    <source>
        <strain evidence="2">51987-8</strain>
    </source>
</reference>
<evidence type="ECO:0000256" key="1">
    <source>
        <dbReference type="SAM" id="MobiDB-lite"/>
    </source>
</evidence>
<keyword evidence="3" id="KW-1185">Reference proteome</keyword>
<dbReference type="AlphaFoldDB" id="A0A369K3Z8"/>
<protein>
    <submittedName>
        <fullName evidence="2">Uncharacterized protein</fullName>
    </submittedName>
</protein>
<organism evidence="2 3">
    <name type="scientific">Hypsizygus marmoreus</name>
    <name type="common">White beech mushroom</name>
    <name type="synonym">Agaricus marmoreus</name>
    <dbReference type="NCBI Taxonomy" id="39966"/>
    <lineage>
        <taxon>Eukaryota</taxon>
        <taxon>Fungi</taxon>
        <taxon>Dikarya</taxon>
        <taxon>Basidiomycota</taxon>
        <taxon>Agaricomycotina</taxon>
        <taxon>Agaricomycetes</taxon>
        <taxon>Agaricomycetidae</taxon>
        <taxon>Agaricales</taxon>
        <taxon>Tricholomatineae</taxon>
        <taxon>Lyophyllaceae</taxon>
        <taxon>Hypsizygus</taxon>
    </lineage>
</organism>
<gene>
    <name evidence="2" type="ORF">Hypma_015860</name>
</gene>
<evidence type="ECO:0000313" key="2">
    <source>
        <dbReference type="EMBL" id="RDB29351.1"/>
    </source>
</evidence>
<comment type="caution">
    <text evidence="2">The sequence shown here is derived from an EMBL/GenBank/DDBJ whole genome shotgun (WGS) entry which is preliminary data.</text>
</comment>
<accession>A0A369K3Z8</accession>
<name>A0A369K3Z8_HYPMA</name>
<sequence length="89" mass="9538">MRGSSRCGWYPGEYSICGVLISSPFRQNPPFGVLISLPAPPPILSIDANVGYRYPSSLANYAPSSSLPNAAPSPPRPRPYHPYHPSPGS</sequence>